<protein>
    <submittedName>
        <fullName evidence="2">Uncharacterized protein</fullName>
    </submittedName>
</protein>
<name>A0A1Q9DB26_SYMMI</name>
<accession>A0A1Q9DB26</accession>
<gene>
    <name evidence="2" type="ORF">AK812_SmicGene25880</name>
</gene>
<reference evidence="2 3" key="1">
    <citation type="submission" date="2016-02" db="EMBL/GenBank/DDBJ databases">
        <title>Genome analysis of coral dinoflagellate symbionts highlights evolutionary adaptations to a symbiotic lifestyle.</title>
        <authorList>
            <person name="Aranda M."/>
            <person name="Li Y."/>
            <person name="Liew Y.J."/>
            <person name="Baumgarten S."/>
            <person name="Simakov O."/>
            <person name="Wilson M."/>
            <person name="Piel J."/>
            <person name="Ashoor H."/>
            <person name="Bougouffa S."/>
            <person name="Bajic V.B."/>
            <person name="Ryu T."/>
            <person name="Ravasi T."/>
            <person name="Bayer T."/>
            <person name="Micklem G."/>
            <person name="Kim H."/>
            <person name="Bhak J."/>
            <person name="Lajeunesse T.C."/>
            <person name="Voolstra C.R."/>
        </authorList>
    </citation>
    <scope>NUCLEOTIDE SEQUENCE [LARGE SCALE GENOMIC DNA]</scope>
    <source>
        <strain evidence="2 3">CCMP2467</strain>
    </source>
</reference>
<dbReference type="EMBL" id="LSRX01000626">
    <property type="protein sequence ID" value="OLP92319.1"/>
    <property type="molecule type" value="Genomic_DNA"/>
</dbReference>
<evidence type="ECO:0000313" key="2">
    <source>
        <dbReference type="EMBL" id="OLP92319.1"/>
    </source>
</evidence>
<organism evidence="2 3">
    <name type="scientific">Symbiodinium microadriaticum</name>
    <name type="common">Dinoflagellate</name>
    <name type="synonym">Zooxanthella microadriatica</name>
    <dbReference type="NCBI Taxonomy" id="2951"/>
    <lineage>
        <taxon>Eukaryota</taxon>
        <taxon>Sar</taxon>
        <taxon>Alveolata</taxon>
        <taxon>Dinophyceae</taxon>
        <taxon>Suessiales</taxon>
        <taxon>Symbiodiniaceae</taxon>
        <taxon>Symbiodinium</taxon>
    </lineage>
</organism>
<dbReference type="Proteomes" id="UP000186817">
    <property type="component" value="Unassembled WGS sequence"/>
</dbReference>
<feature type="compositionally biased region" description="Basic and acidic residues" evidence="1">
    <location>
        <begin position="338"/>
        <end position="354"/>
    </location>
</feature>
<evidence type="ECO:0000256" key="1">
    <source>
        <dbReference type="SAM" id="MobiDB-lite"/>
    </source>
</evidence>
<feature type="region of interest" description="Disordered" evidence="1">
    <location>
        <begin position="338"/>
        <end position="392"/>
    </location>
</feature>
<dbReference type="OrthoDB" id="417887at2759"/>
<comment type="caution">
    <text evidence="2">The sequence shown here is derived from an EMBL/GenBank/DDBJ whole genome shotgun (WGS) entry which is preliminary data.</text>
</comment>
<dbReference type="AlphaFoldDB" id="A0A1Q9DB26"/>
<keyword evidence="3" id="KW-1185">Reference proteome</keyword>
<proteinExistence type="predicted"/>
<sequence>MAAGRSIELFALGLRTDGYTPELAGMEFYDSVDTAVAMGKRLGYRLTEGAPPKGLPTRRSGLEAVRTLIRSGEIKMISVKVKRYQEALESGVLKISSSSPPVSHCFQRQHGKPLTTMCENGDFLVSDLKVTVSVLQGEASASYGGVDESGSSELVSVPAVDQRQHRLVYYGIMSSQTGSCASVHEALFKNMVKTIPGLTDCASEHTVLFSDFAAAPLLAFCVSGGETQEMLLDRYVAEELPTRFKHVPVSASPLSGFWAVRASVSDLPSAGVELAGRLSTRVKVTVTRRQSRETTNDLARERQMEQALEEEIGLLKSDKASLLRMMWESKRRRMEKEEEYRASEHNVSEEHKVSEGQTAETQMIAGPGDDDEMASQSAETQARPQDSSGHMK</sequence>
<evidence type="ECO:0000313" key="3">
    <source>
        <dbReference type="Proteomes" id="UP000186817"/>
    </source>
</evidence>
<feature type="compositionally biased region" description="Polar residues" evidence="1">
    <location>
        <begin position="374"/>
        <end position="392"/>
    </location>
</feature>